<reference evidence="1 2" key="1">
    <citation type="submission" date="2011-10" db="EMBL/GenBank/DDBJ databases">
        <authorList>
            <person name="Genoscope - CEA"/>
        </authorList>
    </citation>
    <scope>NUCLEOTIDE SEQUENCE [LARGE SCALE GENOMIC DNA]</scope>
    <source>
        <strain evidence="1 2">RCC 1105</strain>
    </source>
</reference>
<dbReference type="EMBL" id="FO082270">
    <property type="protein sequence ID" value="CCO66868.1"/>
    <property type="molecule type" value="Genomic_DNA"/>
</dbReference>
<dbReference type="AlphaFoldDB" id="K8F3K9"/>
<evidence type="ECO:0000313" key="2">
    <source>
        <dbReference type="Proteomes" id="UP000198341"/>
    </source>
</evidence>
<keyword evidence="2" id="KW-1185">Reference proteome</keyword>
<dbReference type="eggNOG" id="ENOG502S7PR">
    <property type="taxonomic scope" value="Eukaryota"/>
</dbReference>
<sequence>MLRGATSSSLSSKRLFVSSKKKENATTLSRRKRSAFTTTSASSNMGKDFVESFFDVADFLSGASSFGTSELAENIGRDCYVDVNGWHLFLKDMKPQGSFHQGLANVVIGTIVKNGKKCSEEDMTEILKTVKVPLGEGKMEASLFDLMPKRCVDDFVDIAKRYADDL</sequence>
<evidence type="ECO:0000313" key="1">
    <source>
        <dbReference type="EMBL" id="CCO66868.1"/>
    </source>
</evidence>
<organism evidence="1 2">
    <name type="scientific">Bathycoccus prasinos</name>
    <dbReference type="NCBI Taxonomy" id="41875"/>
    <lineage>
        <taxon>Eukaryota</taxon>
        <taxon>Viridiplantae</taxon>
        <taxon>Chlorophyta</taxon>
        <taxon>Mamiellophyceae</taxon>
        <taxon>Mamiellales</taxon>
        <taxon>Bathycoccaceae</taxon>
        <taxon>Bathycoccus</taxon>
    </lineage>
</organism>
<dbReference type="OrthoDB" id="498085at2759"/>
<name>K8F3K9_9CHLO</name>
<accession>K8F3K9</accession>
<dbReference type="Proteomes" id="UP000198341">
    <property type="component" value="Chromosome 9"/>
</dbReference>
<protein>
    <submittedName>
        <fullName evidence="1">Uncharacterized protein</fullName>
    </submittedName>
</protein>
<dbReference type="InterPro" id="IPR021518">
    <property type="entry name" value="DUF3181"/>
</dbReference>
<dbReference type="Pfam" id="PF11378">
    <property type="entry name" value="DUF3181"/>
    <property type="match status" value="1"/>
</dbReference>
<dbReference type="GeneID" id="19013758"/>
<proteinExistence type="predicted"/>
<gene>
    <name evidence="1" type="ORF">Bathy09g02510</name>
</gene>
<dbReference type="RefSeq" id="XP_007511308.1">
    <property type="nucleotide sequence ID" value="XM_007511246.1"/>
</dbReference>
<dbReference type="KEGG" id="bpg:Bathy09g02510"/>
<dbReference type="STRING" id="41875.K8F3K9"/>